<evidence type="ECO:0008006" key="3">
    <source>
        <dbReference type="Google" id="ProtNLM"/>
    </source>
</evidence>
<reference evidence="1" key="1">
    <citation type="submission" date="2019-10" db="EMBL/GenBank/DDBJ databases">
        <authorList>
            <person name="Zhang R."/>
            <person name="Pan Y."/>
            <person name="Wang J."/>
            <person name="Ma R."/>
            <person name="Yu S."/>
        </authorList>
    </citation>
    <scope>NUCLEOTIDE SEQUENCE</scope>
    <source>
        <strain evidence="1">LA-IB0</strain>
        <tissue evidence="1">Leaf</tissue>
    </source>
</reference>
<accession>A0AAV6XCH8</accession>
<gene>
    <name evidence="1" type="ORF">BUALT_Bualt08G0055700</name>
</gene>
<sequence>MWQRRFRFLFDRYTTFKQITEHPGVRWDQQKNLIFAQREVLKNLAKENPLVRAYVWNGEPAMVQFNAIFGPTIINVSSDSCRSCGEGPNDTIIVEDSEEADQISLSLENTLSKKGKGRLDHYSSSQGSSPFPPPRYGYAIPAPFPIPQYNFNIKKLGMTTL</sequence>
<comment type="caution">
    <text evidence="1">The sequence shown here is derived from an EMBL/GenBank/DDBJ whole genome shotgun (WGS) entry which is preliminary data.</text>
</comment>
<organism evidence="1 2">
    <name type="scientific">Buddleja alternifolia</name>
    <dbReference type="NCBI Taxonomy" id="168488"/>
    <lineage>
        <taxon>Eukaryota</taxon>
        <taxon>Viridiplantae</taxon>
        <taxon>Streptophyta</taxon>
        <taxon>Embryophyta</taxon>
        <taxon>Tracheophyta</taxon>
        <taxon>Spermatophyta</taxon>
        <taxon>Magnoliopsida</taxon>
        <taxon>eudicotyledons</taxon>
        <taxon>Gunneridae</taxon>
        <taxon>Pentapetalae</taxon>
        <taxon>asterids</taxon>
        <taxon>lamiids</taxon>
        <taxon>Lamiales</taxon>
        <taxon>Scrophulariaceae</taxon>
        <taxon>Buddlejeae</taxon>
        <taxon>Buddleja</taxon>
    </lineage>
</organism>
<name>A0AAV6XCH8_9LAMI</name>
<protein>
    <recommendedName>
        <fullName evidence="3">Myb/SANT-like domain-containing protein</fullName>
    </recommendedName>
</protein>
<dbReference type="EMBL" id="WHWC01000008">
    <property type="protein sequence ID" value="KAG8377657.1"/>
    <property type="molecule type" value="Genomic_DNA"/>
</dbReference>
<dbReference type="Proteomes" id="UP000826271">
    <property type="component" value="Unassembled WGS sequence"/>
</dbReference>
<evidence type="ECO:0000313" key="1">
    <source>
        <dbReference type="EMBL" id="KAG8377657.1"/>
    </source>
</evidence>
<dbReference type="AlphaFoldDB" id="A0AAV6XCH8"/>
<proteinExistence type="predicted"/>
<keyword evidence="2" id="KW-1185">Reference proteome</keyword>
<evidence type="ECO:0000313" key="2">
    <source>
        <dbReference type="Proteomes" id="UP000826271"/>
    </source>
</evidence>